<evidence type="ECO:0000256" key="1">
    <source>
        <dbReference type="ARBA" id="ARBA00010617"/>
    </source>
</evidence>
<proteinExistence type="inferred from homology"/>
<dbReference type="GO" id="GO:0020037">
    <property type="term" value="F:heme binding"/>
    <property type="evidence" value="ECO:0007669"/>
    <property type="project" value="InterPro"/>
</dbReference>
<sequence length="209" mass="23534">MLEADRRGKDRVVLEHELMTFMAAGAETSAATMGWACYLLALYPEVQEALRAAARAFWHGDHTDWQTLSKLKPLSRFISEALRLYPPTPIVARYAIDTDKLGTTHVSPGQNIMVSFIGVQLDRRFRADPWTLDMDDLSAKKVTGETMAFSIGPRICGGKQFALLELMTFLSVFLNCARFELTSNKPPSYFWKSQMLRDGGQPVRVVELN</sequence>
<dbReference type="InterPro" id="IPR050196">
    <property type="entry name" value="Cytochrome_P450_Monoox"/>
</dbReference>
<evidence type="ECO:0000256" key="6">
    <source>
        <dbReference type="ARBA" id="ARBA00023033"/>
    </source>
</evidence>
<dbReference type="Gene3D" id="1.10.630.10">
    <property type="entry name" value="Cytochrome P450"/>
    <property type="match status" value="1"/>
</dbReference>
<evidence type="ECO:0000256" key="2">
    <source>
        <dbReference type="ARBA" id="ARBA00022617"/>
    </source>
</evidence>
<dbReference type="GO" id="GO:0005506">
    <property type="term" value="F:iron ion binding"/>
    <property type="evidence" value="ECO:0007669"/>
    <property type="project" value="InterPro"/>
</dbReference>
<gene>
    <name evidence="8" type="ORF">D584_07162</name>
</gene>
<dbReference type="PANTHER" id="PTHR24291:SF50">
    <property type="entry name" value="BIFUNCTIONAL ALBAFLAVENONE MONOOXYGENASE_TERPENE SYNTHASE"/>
    <property type="match status" value="1"/>
</dbReference>
<evidence type="ECO:0000313" key="9">
    <source>
        <dbReference type="Proteomes" id="UP000011971"/>
    </source>
</evidence>
<dbReference type="PANTHER" id="PTHR24291">
    <property type="entry name" value="CYTOCHROME P450 FAMILY 4"/>
    <property type="match status" value="1"/>
</dbReference>
<reference evidence="8 9" key="1">
    <citation type="journal article" date="2013" name="Gut Pathog.">
        <title>Draft genome of Ochrobactrum intermedium strain M86 isolated from non-ulcer dyspeptic individual from India.</title>
        <authorList>
            <person name="Kulkarni G."/>
            <person name="Dhotre D."/>
            <person name="Dharne M."/>
            <person name="Shetty S."/>
            <person name="Chowdhury S."/>
            <person name="Misra V."/>
            <person name="Misra S."/>
            <person name="Patole M."/>
            <person name="Shouche Y."/>
        </authorList>
    </citation>
    <scope>NUCLEOTIDE SEQUENCE [LARGE SCALE GENOMIC DNA]</scope>
    <source>
        <strain evidence="8 9">M86</strain>
    </source>
</reference>
<dbReference type="PATRIC" id="fig|1234597.4.peg.1492"/>
<evidence type="ECO:0000256" key="4">
    <source>
        <dbReference type="ARBA" id="ARBA00023002"/>
    </source>
</evidence>
<evidence type="ECO:0000256" key="3">
    <source>
        <dbReference type="ARBA" id="ARBA00022723"/>
    </source>
</evidence>
<dbReference type="PRINTS" id="PR00385">
    <property type="entry name" value="P450"/>
</dbReference>
<dbReference type="SUPFAM" id="SSF48264">
    <property type="entry name" value="Cytochrome P450"/>
    <property type="match status" value="1"/>
</dbReference>
<comment type="cofactor">
    <cofactor evidence="7">
        <name>heme</name>
        <dbReference type="ChEBI" id="CHEBI:30413"/>
    </cofactor>
</comment>
<dbReference type="InterPro" id="IPR001128">
    <property type="entry name" value="Cyt_P450"/>
</dbReference>
<dbReference type="InterPro" id="IPR002401">
    <property type="entry name" value="Cyt_P450_E_grp-I"/>
</dbReference>
<keyword evidence="3 7" id="KW-0479">Metal-binding</keyword>
<keyword evidence="2 7" id="KW-0349">Heme</keyword>
<keyword evidence="5 7" id="KW-0408">Iron</keyword>
<dbReference type="PRINTS" id="PR00463">
    <property type="entry name" value="EP450I"/>
</dbReference>
<name>M5K2J8_9HYPH</name>
<keyword evidence="6" id="KW-0503">Monooxygenase</keyword>
<dbReference type="GO" id="GO:0016705">
    <property type="term" value="F:oxidoreductase activity, acting on paired donors, with incorporation or reduction of molecular oxygen"/>
    <property type="evidence" value="ECO:0007669"/>
    <property type="project" value="InterPro"/>
</dbReference>
<dbReference type="GO" id="GO:0004497">
    <property type="term" value="F:monooxygenase activity"/>
    <property type="evidence" value="ECO:0007669"/>
    <property type="project" value="UniProtKB-KW"/>
</dbReference>
<evidence type="ECO:0000256" key="5">
    <source>
        <dbReference type="ARBA" id="ARBA00023004"/>
    </source>
</evidence>
<dbReference type="Proteomes" id="UP000011971">
    <property type="component" value="Unassembled WGS sequence"/>
</dbReference>
<dbReference type="AlphaFoldDB" id="M5K2J8"/>
<evidence type="ECO:0000313" key="8">
    <source>
        <dbReference type="EMBL" id="ELT49986.1"/>
    </source>
</evidence>
<dbReference type="EMBL" id="AOGE01000014">
    <property type="protein sequence ID" value="ELT49986.1"/>
    <property type="molecule type" value="Genomic_DNA"/>
</dbReference>
<evidence type="ECO:0000256" key="7">
    <source>
        <dbReference type="PIRSR" id="PIRSR602401-1"/>
    </source>
</evidence>
<accession>M5K2J8</accession>
<dbReference type="Pfam" id="PF00067">
    <property type="entry name" value="p450"/>
    <property type="match status" value="1"/>
</dbReference>
<comment type="caution">
    <text evidence="8">The sequence shown here is derived from an EMBL/GenBank/DDBJ whole genome shotgun (WGS) entry which is preliminary data.</text>
</comment>
<feature type="binding site" description="axial binding residue" evidence="7">
    <location>
        <position position="156"/>
    </location>
    <ligand>
        <name>heme</name>
        <dbReference type="ChEBI" id="CHEBI:30413"/>
    </ligand>
    <ligandPart>
        <name>Fe</name>
        <dbReference type="ChEBI" id="CHEBI:18248"/>
    </ligandPart>
</feature>
<protein>
    <submittedName>
        <fullName evidence="8">Cytochrome P450</fullName>
    </submittedName>
</protein>
<organism evidence="8 9">
    <name type="scientific">Brucella intermedia M86</name>
    <dbReference type="NCBI Taxonomy" id="1234597"/>
    <lineage>
        <taxon>Bacteria</taxon>
        <taxon>Pseudomonadati</taxon>
        <taxon>Pseudomonadota</taxon>
        <taxon>Alphaproteobacteria</taxon>
        <taxon>Hyphomicrobiales</taxon>
        <taxon>Brucellaceae</taxon>
        <taxon>Brucella/Ochrobactrum group</taxon>
        <taxon>Brucella</taxon>
    </lineage>
</organism>
<comment type="similarity">
    <text evidence="1">Belongs to the cytochrome P450 family.</text>
</comment>
<dbReference type="InterPro" id="IPR036396">
    <property type="entry name" value="Cyt_P450_sf"/>
</dbReference>
<keyword evidence="4" id="KW-0560">Oxidoreductase</keyword>